<dbReference type="PANTHER" id="PTHR43280">
    <property type="entry name" value="ARAC-FAMILY TRANSCRIPTIONAL REGULATOR"/>
    <property type="match status" value="1"/>
</dbReference>
<keyword evidence="1" id="KW-0805">Transcription regulation</keyword>
<dbReference type="PRINTS" id="PR00032">
    <property type="entry name" value="HTHARAC"/>
</dbReference>
<keyword evidence="2" id="KW-0238">DNA-binding</keyword>
<dbReference type="CDD" id="cd06986">
    <property type="entry name" value="cupin_MmsR-like_N"/>
    <property type="match status" value="1"/>
</dbReference>
<dbReference type="GO" id="GO:0003700">
    <property type="term" value="F:DNA-binding transcription factor activity"/>
    <property type="evidence" value="ECO:0007669"/>
    <property type="project" value="InterPro"/>
</dbReference>
<evidence type="ECO:0000313" key="5">
    <source>
        <dbReference type="EMBL" id="SJZ54715.1"/>
    </source>
</evidence>
<reference evidence="6" key="1">
    <citation type="submission" date="2017-02" db="EMBL/GenBank/DDBJ databases">
        <authorList>
            <person name="Varghese N."/>
            <person name="Submissions S."/>
        </authorList>
    </citation>
    <scope>NUCLEOTIDE SEQUENCE [LARGE SCALE GENOMIC DNA]</scope>
    <source>
        <strain evidence="6">DSM 15739</strain>
    </source>
</reference>
<dbReference type="PROSITE" id="PS01124">
    <property type="entry name" value="HTH_ARAC_FAMILY_2"/>
    <property type="match status" value="1"/>
</dbReference>
<gene>
    <name evidence="5" type="ORF">SAMN02746011_01094</name>
</gene>
<dbReference type="SMART" id="SM00342">
    <property type="entry name" value="HTH_ARAC"/>
    <property type="match status" value="1"/>
</dbReference>
<feature type="domain" description="HTH araC/xylS-type" evidence="4">
    <location>
        <begin position="174"/>
        <end position="272"/>
    </location>
</feature>
<protein>
    <submittedName>
        <fullName evidence="5">DNA binding domain-containing protein, excisionase family</fullName>
    </submittedName>
</protein>
<evidence type="ECO:0000259" key="4">
    <source>
        <dbReference type="PROSITE" id="PS01124"/>
    </source>
</evidence>
<accession>A0A1T4LJ24</accession>
<dbReference type="Pfam" id="PF02311">
    <property type="entry name" value="AraC_binding"/>
    <property type="match status" value="1"/>
</dbReference>
<dbReference type="PANTHER" id="PTHR43280:SF2">
    <property type="entry name" value="HTH-TYPE TRANSCRIPTIONAL REGULATOR EXSA"/>
    <property type="match status" value="1"/>
</dbReference>
<dbReference type="InterPro" id="IPR003313">
    <property type="entry name" value="AraC-bd"/>
</dbReference>
<organism evidence="5 6">
    <name type="scientific">Globicatella sulfidifaciens DSM 15739</name>
    <dbReference type="NCBI Taxonomy" id="1121925"/>
    <lineage>
        <taxon>Bacteria</taxon>
        <taxon>Bacillati</taxon>
        <taxon>Bacillota</taxon>
        <taxon>Bacilli</taxon>
        <taxon>Lactobacillales</taxon>
        <taxon>Aerococcaceae</taxon>
        <taxon>Globicatella</taxon>
    </lineage>
</organism>
<dbReference type="InterPro" id="IPR018062">
    <property type="entry name" value="HTH_AraC-typ_CS"/>
</dbReference>
<dbReference type="SUPFAM" id="SSF51215">
    <property type="entry name" value="Regulatory protein AraC"/>
    <property type="match status" value="1"/>
</dbReference>
<evidence type="ECO:0000256" key="2">
    <source>
        <dbReference type="ARBA" id="ARBA00023125"/>
    </source>
</evidence>
<dbReference type="InterPro" id="IPR018060">
    <property type="entry name" value="HTH_AraC"/>
</dbReference>
<dbReference type="InterPro" id="IPR020449">
    <property type="entry name" value="Tscrpt_reg_AraC-type_HTH"/>
</dbReference>
<dbReference type="Proteomes" id="UP000189941">
    <property type="component" value="Unassembled WGS sequence"/>
</dbReference>
<name>A0A1T4LJ24_9LACT</name>
<dbReference type="RefSeq" id="WP_078755852.1">
    <property type="nucleotide sequence ID" value="NZ_FUWO01000008.1"/>
</dbReference>
<dbReference type="EMBL" id="FUWO01000008">
    <property type="protein sequence ID" value="SJZ54715.1"/>
    <property type="molecule type" value="Genomic_DNA"/>
</dbReference>
<dbReference type="STRING" id="1121925.SAMN02746011_01094"/>
<dbReference type="Pfam" id="PF12833">
    <property type="entry name" value="HTH_18"/>
    <property type="match status" value="1"/>
</dbReference>
<dbReference type="OrthoDB" id="9813413at2"/>
<dbReference type="InterPro" id="IPR009057">
    <property type="entry name" value="Homeodomain-like_sf"/>
</dbReference>
<dbReference type="SUPFAM" id="SSF46689">
    <property type="entry name" value="Homeodomain-like"/>
    <property type="match status" value="2"/>
</dbReference>
<dbReference type="InterPro" id="IPR037923">
    <property type="entry name" value="HTH-like"/>
</dbReference>
<keyword evidence="3" id="KW-0804">Transcription</keyword>
<proteinExistence type="predicted"/>
<keyword evidence="6" id="KW-1185">Reference proteome</keyword>
<evidence type="ECO:0000256" key="3">
    <source>
        <dbReference type="ARBA" id="ARBA00023163"/>
    </source>
</evidence>
<dbReference type="Gene3D" id="1.10.10.60">
    <property type="entry name" value="Homeodomain-like"/>
    <property type="match status" value="2"/>
</dbReference>
<evidence type="ECO:0000256" key="1">
    <source>
        <dbReference type="ARBA" id="ARBA00023015"/>
    </source>
</evidence>
<dbReference type="GO" id="GO:0043565">
    <property type="term" value="F:sequence-specific DNA binding"/>
    <property type="evidence" value="ECO:0007669"/>
    <property type="project" value="InterPro"/>
</dbReference>
<evidence type="ECO:0000313" key="6">
    <source>
        <dbReference type="Proteomes" id="UP000189941"/>
    </source>
</evidence>
<dbReference type="AlphaFoldDB" id="A0A1T4LJ24"/>
<sequence length="287" mass="34082">MRNLWVYFNNSESDLNIDECGIQTYDEVETYQYKVYQNYVLHLVVDGEGFFEIEGQEYRLSKDEGYIIRHSDDVLYYPNANNPWTTYWIGLKGDKLDEYLTGTLLKNEHVIKFHPNGKTQDVIKNICETTLKNESNLPNEFWYKSQLYLLFNYIKKEFSVKNTTNSLVSKELAEVAYHYIYTNYMNEISIEEVAEYLAVSRSYLYKLFKKKYSFSPQQFLLDRRLTVAASLLLTTDDTISAISQKVGFRDPLYFSKSFSNYYDLSPSKFREQHDYDSYLESWEKFGD</sequence>
<dbReference type="PROSITE" id="PS00041">
    <property type="entry name" value="HTH_ARAC_FAMILY_1"/>
    <property type="match status" value="1"/>
</dbReference>